<dbReference type="PANTHER" id="PTHR24291">
    <property type="entry name" value="CYTOCHROME P450 FAMILY 4"/>
    <property type="match status" value="1"/>
</dbReference>
<organism evidence="9 10">
    <name type="scientific">Roseimaritima ulvae</name>
    <dbReference type="NCBI Taxonomy" id="980254"/>
    <lineage>
        <taxon>Bacteria</taxon>
        <taxon>Pseudomonadati</taxon>
        <taxon>Planctomycetota</taxon>
        <taxon>Planctomycetia</taxon>
        <taxon>Pirellulales</taxon>
        <taxon>Pirellulaceae</taxon>
        <taxon>Roseimaritima</taxon>
    </lineage>
</organism>
<gene>
    <name evidence="9" type="ORF">UC8_02030</name>
</gene>
<reference evidence="9 10" key="1">
    <citation type="submission" date="2019-08" db="EMBL/GenBank/DDBJ databases">
        <title>Deep-cultivation of Planctomycetes and their phenomic and genomic characterization uncovers novel biology.</title>
        <authorList>
            <person name="Wiegand S."/>
            <person name="Jogler M."/>
            <person name="Boedeker C."/>
            <person name="Pinto D."/>
            <person name="Vollmers J."/>
            <person name="Rivas-Marin E."/>
            <person name="Kohn T."/>
            <person name="Peeters S.H."/>
            <person name="Heuer A."/>
            <person name="Rast P."/>
            <person name="Oberbeckmann S."/>
            <person name="Bunk B."/>
            <person name="Jeske O."/>
            <person name="Meyerdierks A."/>
            <person name="Storesund J.E."/>
            <person name="Kallscheuer N."/>
            <person name="Luecker S."/>
            <person name="Lage O.M."/>
            <person name="Pohl T."/>
            <person name="Merkel B.J."/>
            <person name="Hornburger P."/>
            <person name="Mueller R.-W."/>
            <person name="Bruemmer F."/>
            <person name="Labrenz M."/>
            <person name="Spormann A.M."/>
            <person name="Op den Camp H."/>
            <person name="Overmann J."/>
            <person name="Amann R."/>
            <person name="Jetten M.S.M."/>
            <person name="Mascher T."/>
            <person name="Medema M.H."/>
            <person name="Devos D.P."/>
            <person name="Kaster A.-K."/>
            <person name="Ovreas L."/>
            <person name="Rohde M."/>
            <person name="Galperin M.Y."/>
            <person name="Jogler C."/>
        </authorList>
    </citation>
    <scope>NUCLEOTIDE SEQUENCE [LARGE SCALE GENOMIC DNA]</scope>
    <source>
        <strain evidence="9 10">UC8</strain>
    </source>
</reference>
<dbReference type="GO" id="GO:0016705">
    <property type="term" value="F:oxidoreductase activity, acting on paired donors, with incorporation or reduction of molecular oxygen"/>
    <property type="evidence" value="ECO:0007669"/>
    <property type="project" value="InterPro"/>
</dbReference>
<dbReference type="AlphaFoldDB" id="A0A5B9QGS5"/>
<dbReference type="PANTHER" id="PTHR24291:SF50">
    <property type="entry name" value="BIFUNCTIONAL ALBAFLAVENONE MONOOXYGENASE_TERPENE SYNTHASE"/>
    <property type="match status" value="1"/>
</dbReference>
<dbReference type="PRINTS" id="PR00385">
    <property type="entry name" value="P450"/>
</dbReference>
<proteinExistence type="inferred from homology"/>
<evidence type="ECO:0000256" key="5">
    <source>
        <dbReference type="ARBA" id="ARBA00023004"/>
    </source>
</evidence>
<evidence type="ECO:0000256" key="3">
    <source>
        <dbReference type="ARBA" id="ARBA00022723"/>
    </source>
</evidence>
<dbReference type="Gene3D" id="1.10.630.10">
    <property type="entry name" value="Cytochrome P450"/>
    <property type="match status" value="1"/>
</dbReference>
<dbReference type="PROSITE" id="PS00086">
    <property type="entry name" value="CYTOCHROME_P450"/>
    <property type="match status" value="1"/>
</dbReference>
<evidence type="ECO:0000313" key="9">
    <source>
        <dbReference type="EMBL" id="QEG38248.1"/>
    </source>
</evidence>
<dbReference type="EMBL" id="CP042914">
    <property type="protein sequence ID" value="QEG38248.1"/>
    <property type="molecule type" value="Genomic_DNA"/>
</dbReference>
<evidence type="ECO:0000256" key="6">
    <source>
        <dbReference type="ARBA" id="ARBA00023033"/>
    </source>
</evidence>
<feature type="binding site" description="axial binding residue" evidence="7">
    <location>
        <position position="398"/>
    </location>
    <ligand>
        <name>heme</name>
        <dbReference type="ChEBI" id="CHEBI:30413"/>
    </ligand>
    <ligandPart>
        <name>Fe</name>
        <dbReference type="ChEBI" id="CHEBI:18248"/>
    </ligandPart>
</feature>
<accession>A0A5B9QGS5</accession>
<dbReference type="InterPro" id="IPR001128">
    <property type="entry name" value="Cyt_P450"/>
</dbReference>
<dbReference type="InterPro" id="IPR036396">
    <property type="entry name" value="Cyt_P450_sf"/>
</dbReference>
<dbReference type="EC" id="1.14.13.106" evidence="9"/>
<dbReference type="OrthoDB" id="9789468at2"/>
<evidence type="ECO:0000256" key="2">
    <source>
        <dbReference type="ARBA" id="ARBA00022617"/>
    </source>
</evidence>
<keyword evidence="6 8" id="KW-0503">Monooxygenase</keyword>
<evidence type="ECO:0000313" key="10">
    <source>
        <dbReference type="Proteomes" id="UP000325286"/>
    </source>
</evidence>
<comment type="cofactor">
    <cofactor evidence="7">
        <name>heme</name>
        <dbReference type="ChEBI" id="CHEBI:30413"/>
    </cofactor>
</comment>
<name>A0A5B9QGS5_9BACT</name>
<dbReference type="InterPro" id="IPR050196">
    <property type="entry name" value="Cytochrome_P450_Monoox"/>
</dbReference>
<dbReference type="RefSeq" id="WP_084426806.1">
    <property type="nucleotide sequence ID" value="NZ_CP042914.1"/>
</dbReference>
<keyword evidence="3 7" id="KW-0479">Metal-binding</keyword>
<dbReference type="Pfam" id="PF00067">
    <property type="entry name" value="p450"/>
    <property type="match status" value="1"/>
</dbReference>
<keyword evidence="5 7" id="KW-0408">Iron</keyword>
<comment type="similarity">
    <text evidence="1 8">Belongs to the cytochrome P450 family.</text>
</comment>
<keyword evidence="2 7" id="KW-0349">Heme</keyword>
<evidence type="ECO:0000256" key="4">
    <source>
        <dbReference type="ARBA" id="ARBA00023002"/>
    </source>
</evidence>
<sequence length="453" mass="50960">MTGQATPSAAAPTKAPGPRGSFLWGNLADFQQDAIGFLTQAVHDHGDIVRLRFGPITAHLVNRPEYAEHILAGAVGRYDKQTRSVARIRATCGDSLLSSEGPAWLRHRRLIQPVFQPRFFESLGPTIDDVIGDTLNRWQDLASRQQDIAIVSEMMRLTMTIAARILFTAEIEKDSEVIERALAVILEDTWRRIEAPVDLASISPRFHRPRFRRALQDIDRIVYRIIEQRRSGGSQHDDLLSRLLAAHQTQAEAGLSDQELRDACVTLLLAGHETTANALTWTFFLISQHPEVELKLHEEGVQFESTRNATQTQMAFSEAIRLYPSIWIIERRAMADDRIGGFAIPRGSMVLTSPYLLHRHAEFWSEPERFDPTRFTPPNIASRPRHAYLPFGIGPHKCIGEHMALTVATHIVARTLSRFQLSVVPGQTIKTLPGITLRHAGELRMKLKPIPCN</sequence>
<protein>
    <submittedName>
        <fullName evidence="9">Epi-isozizaene 5-monooxygenase/(E)-beta-farnesene synthase</fullName>
        <ecNumber evidence="9">1.14.13.106</ecNumber>
    </submittedName>
</protein>
<dbReference type="SUPFAM" id="SSF48264">
    <property type="entry name" value="Cytochrome P450"/>
    <property type="match status" value="1"/>
</dbReference>
<dbReference type="Proteomes" id="UP000325286">
    <property type="component" value="Chromosome"/>
</dbReference>
<dbReference type="GO" id="GO:0020037">
    <property type="term" value="F:heme binding"/>
    <property type="evidence" value="ECO:0007669"/>
    <property type="project" value="InterPro"/>
</dbReference>
<dbReference type="PRINTS" id="PR00463">
    <property type="entry name" value="EP450I"/>
</dbReference>
<evidence type="ECO:0000256" key="7">
    <source>
        <dbReference type="PIRSR" id="PIRSR602401-1"/>
    </source>
</evidence>
<keyword evidence="10" id="KW-1185">Reference proteome</keyword>
<dbReference type="GO" id="GO:0005506">
    <property type="term" value="F:iron ion binding"/>
    <property type="evidence" value="ECO:0007669"/>
    <property type="project" value="InterPro"/>
</dbReference>
<dbReference type="InterPro" id="IPR002401">
    <property type="entry name" value="Cyt_P450_E_grp-I"/>
</dbReference>
<dbReference type="InterPro" id="IPR017972">
    <property type="entry name" value="Cyt_P450_CS"/>
</dbReference>
<evidence type="ECO:0000256" key="8">
    <source>
        <dbReference type="RuleBase" id="RU000461"/>
    </source>
</evidence>
<dbReference type="KEGG" id="rul:UC8_02030"/>
<dbReference type="GO" id="GO:0004497">
    <property type="term" value="F:monooxygenase activity"/>
    <property type="evidence" value="ECO:0007669"/>
    <property type="project" value="UniProtKB-KW"/>
</dbReference>
<evidence type="ECO:0000256" key="1">
    <source>
        <dbReference type="ARBA" id="ARBA00010617"/>
    </source>
</evidence>
<keyword evidence="4 8" id="KW-0560">Oxidoreductase</keyword>